<proteinExistence type="predicted"/>
<reference evidence="1 2" key="2">
    <citation type="journal article" date="2010" name="Nucleic Acids Res.">
        <title>BeetleBase in 2010: revisions to provide comprehensive genomic information for Tribolium castaneum.</title>
        <authorList>
            <person name="Kim H.S."/>
            <person name="Murphy T."/>
            <person name="Xia J."/>
            <person name="Caragea D."/>
            <person name="Park Y."/>
            <person name="Beeman R.W."/>
            <person name="Lorenzen M.D."/>
            <person name="Butcher S."/>
            <person name="Manak J.R."/>
            <person name="Brown S.J."/>
        </authorList>
    </citation>
    <scope>GENOME REANNOTATION</scope>
    <source>
        <strain evidence="1 2">Georgia GA2</strain>
    </source>
</reference>
<reference evidence="1 2" key="1">
    <citation type="journal article" date="2008" name="Nature">
        <title>The genome of the model beetle and pest Tribolium castaneum.</title>
        <authorList>
            <consortium name="Tribolium Genome Sequencing Consortium"/>
            <person name="Richards S."/>
            <person name="Gibbs R.A."/>
            <person name="Weinstock G.M."/>
            <person name="Brown S.J."/>
            <person name="Denell R."/>
            <person name="Beeman R.W."/>
            <person name="Gibbs R."/>
            <person name="Beeman R.W."/>
            <person name="Brown S.J."/>
            <person name="Bucher G."/>
            <person name="Friedrich M."/>
            <person name="Grimmelikhuijzen C.J."/>
            <person name="Klingler M."/>
            <person name="Lorenzen M."/>
            <person name="Richards S."/>
            <person name="Roth S."/>
            <person name="Schroder R."/>
            <person name="Tautz D."/>
            <person name="Zdobnov E.M."/>
            <person name="Muzny D."/>
            <person name="Gibbs R.A."/>
            <person name="Weinstock G.M."/>
            <person name="Attaway T."/>
            <person name="Bell S."/>
            <person name="Buhay C.J."/>
            <person name="Chandrabose M.N."/>
            <person name="Chavez D."/>
            <person name="Clerk-Blankenburg K.P."/>
            <person name="Cree A."/>
            <person name="Dao M."/>
            <person name="Davis C."/>
            <person name="Chacko J."/>
            <person name="Dinh H."/>
            <person name="Dugan-Rocha S."/>
            <person name="Fowler G."/>
            <person name="Garner T.T."/>
            <person name="Garnes J."/>
            <person name="Gnirke A."/>
            <person name="Hawes A."/>
            <person name="Hernandez J."/>
            <person name="Hines S."/>
            <person name="Holder M."/>
            <person name="Hume J."/>
            <person name="Jhangiani S.N."/>
            <person name="Joshi V."/>
            <person name="Khan Z.M."/>
            <person name="Jackson L."/>
            <person name="Kovar C."/>
            <person name="Kowis A."/>
            <person name="Lee S."/>
            <person name="Lewis L.R."/>
            <person name="Margolis J."/>
            <person name="Morgan M."/>
            <person name="Nazareth L.V."/>
            <person name="Nguyen N."/>
            <person name="Okwuonu G."/>
            <person name="Parker D."/>
            <person name="Richards S."/>
            <person name="Ruiz S.J."/>
            <person name="Santibanez J."/>
            <person name="Savard J."/>
            <person name="Scherer S.E."/>
            <person name="Schneider B."/>
            <person name="Sodergren E."/>
            <person name="Tautz D."/>
            <person name="Vattahil S."/>
            <person name="Villasana D."/>
            <person name="White C.S."/>
            <person name="Wright R."/>
            <person name="Park Y."/>
            <person name="Beeman R.W."/>
            <person name="Lord J."/>
            <person name="Oppert B."/>
            <person name="Lorenzen M."/>
            <person name="Brown S."/>
            <person name="Wang L."/>
            <person name="Savard J."/>
            <person name="Tautz D."/>
            <person name="Richards S."/>
            <person name="Weinstock G."/>
            <person name="Gibbs R.A."/>
            <person name="Liu Y."/>
            <person name="Worley K."/>
            <person name="Weinstock G."/>
            <person name="Elsik C.G."/>
            <person name="Reese J.T."/>
            <person name="Elhaik E."/>
            <person name="Landan G."/>
            <person name="Graur D."/>
            <person name="Arensburger P."/>
            <person name="Atkinson P."/>
            <person name="Beeman R.W."/>
            <person name="Beidler J."/>
            <person name="Brown S.J."/>
            <person name="Demuth J.P."/>
            <person name="Drury D.W."/>
            <person name="Du Y.Z."/>
            <person name="Fujiwara H."/>
            <person name="Lorenzen M."/>
            <person name="Maselli V."/>
            <person name="Osanai M."/>
            <person name="Park Y."/>
            <person name="Robertson H.M."/>
            <person name="Tu Z."/>
            <person name="Wang J.J."/>
            <person name="Wang S."/>
            <person name="Richards S."/>
            <person name="Song H."/>
            <person name="Zhang L."/>
            <person name="Sodergren E."/>
            <person name="Werner D."/>
            <person name="Stanke M."/>
            <person name="Morgenstern B."/>
            <person name="Solovyev V."/>
            <person name="Kosarev P."/>
            <person name="Brown G."/>
            <person name="Chen H.C."/>
            <person name="Ermolaeva O."/>
            <person name="Hlavina W."/>
            <person name="Kapustin Y."/>
            <person name="Kiryutin B."/>
            <person name="Kitts P."/>
            <person name="Maglott D."/>
            <person name="Pruitt K."/>
            <person name="Sapojnikov V."/>
            <person name="Souvorov A."/>
            <person name="Mackey A.J."/>
            <person name="Waterhouse R.M."/>
            <person name="Wyder S."/>
            <person name="Zdobnov E.M."/>
            <person name="Zdobnov E.M."/>
            <person name="Wyder S."/>
            <person name="Kriventseva E.V."/>
            <person name="Kadowaki T."/>
            <person name="Bork P."/>
            <person name="Aranda M."/>
            <person name="Bao R."/>
            <person name="Beermann A."/>
            <person name="Berns N."/>
            <person name="Bolognesi R."/>
            <person name="Bonneton F."/>
            <person name="Bopp D."/>
            <person name="Brown S.J."/>
            <person name="Bucher G."/>
            <person name="Butts T."/>
            <person name="Chaumot A."/>
            <person name="Denell R.E."/>
            <person name="Ferrier D.E."/>
            <person name="Friedrich M."/>
            <person name="Gordon C.M."/>
            <person name="Jindra M."/>
            <person name="Klingler M."/>
            <person name="Lan Q."/>
            <person name="Lattorff H.M."/>
            <person name="Laudet V."/>
            <person name="von Levetsow C."/>
            <person name="Liu Z."/>
            <person name="Lutz R."/>
            <person name="Lynch J.A."/>
            <person name="da Fonseca R.N."/>
            <person name="Posnien N."/>
            <person name="Reuter R."/>
            <person name="Roth S."/>
            <person name="Savard J."/>
            <person name="Schinko J.B."/>
            <person name="Schmitt C."/>
            <person name="Schoppmeier M."/>
            <person name="Schroder R."/>
            <person name="Shippy T.D."/>
            <person name="Simonnet F."/>
            <person name="Marques-Souza H."/>
            <person name="Tautz D."/>
            <person name="Tomoyasu Y."/>
            <person name="Trauner J."/>
            <person name="Van der Zee M."/>
            <person name="Vervoort M."/>
            <person name="Wittkopp N."/>
            <person name="Wimmer E.A."/>
            <person name="Yang X."/>
            <person name="Jones A.K."/>
            <person name="Sattelle D.B."/>
            <person name="Ebert P.R."/>
            <person name="Nelson D."/>
            <person name="Scott J.G."/>
            <person name="Beeman R.W."/>
            <person name="Muthukrishnan S."/>
            <person name="Kramer K.J."/>
            <person name="Arakane Y."/>
            <person name="Beeman R.W."/>
            <person name="Zhu Q."/>
            <person name="Hogenkamp D."/>
            <person name="Dixit R."/>
            <person name="Oppert B."/>
            <person name="Jiang H."/>
            <person name="Zou Z."/>
            <person name="Marshall J."/>
            <person name="Elpidina E."/>
            <person name="Vinokurov K."/>
            <person name="Oppert C."/>
            <person name="Zou Z."/>
            <person name="Evans J."/>
            <person name="Lu Z."/>
            <person name="Zhao P."/>
            <person name="Sumathipala N."/>
            <person name="Altincicek B."/>
            <person name="Vilcinskas A."/>
            <person name="Williams M."/>
            <person name="Hultmark D."/>
            <person name="Hetru C."/>
            <person name="Jiang H."/>
            <person name="Grimmelikhuijzen C.J."/>
            <person name="Hauser F."/>
            <person name="Cazzamali G."/>
            <person name="Williamson M."/>
            <person name="Park Y."/>
            <person name="Li B."/>
            <person name="Tanaka Y."/>
            <person name="Predel R."/>
            <person name="Neupert S."/>
            <person name="Schachtner J."/>
            <person name="Verleyen P."/>
            <person name="Raible F."/>
            <person name="Bork P."/>
            <person name="Friedrich M."/>
            <person name="Walden K.K."/>
            <person name="Robertson H.M."/>
            <person name="Angeli S."/>
            <person name="Foret S."/>
            <person name="Bucher G."/>
            <person name="Schuetz S."/>
            <person name="Maleszka R."/>
            <person name="Wimmer E.A."/>
            <person name="Beeman R.W."/>
            <person name="Lorenzen M."/>
            <person name="Tomoyasu Y."/>
            <person name="Miller S.C."/>
            <person name="Grossmann D."/>
            <person name="Bucher G."/>
        </authorList>
    </citation>
    <scope>NUCLEOTIDE SEQUENCE [LARGE SCALE GENOMIC DNA]</scope>
    <source>
        <strain evidence="1 2">Georgia GA2</strain>
    </source>
</reference>
<dbReference type="InParanoid" id="A0A139WP33"/>
<dbReference type="EMBL" id="KQ971307">
    <property type="protein sequence ID" value="KYB29759.1"/>
    <property type="molecule type" value="Genomic_DNA"/>
</dbReference>
<dbReference type="Proteomes" id="UP000007266">
    <property type="component" value="Linkage group 1"/>
</dbReference>
<sequence>MGLIISVFRQTVDCVRHKFGLYPSEETTGLNPESYSDNIYADLISDEPPLPRPRVTFMFPGDEI</sequence>
<protein>
    <submittedName>
        <fullName evidence="1">Uncharacterized protein</fullName>
    </submittedName>
</protein>
<name>A0A139WP33_TRICA</name>
<organism evidence="1 2">
    <name type="scientific">Tribolium castaneum</name>
    <name type="common">Red flour beetle</name>
    <dbReference type="NCBI Taxonomy" id="7070"/>
    <lineage>
        <taxon>Eukaryota</taxon>
        <taxon>Metazoa</taxon>
        <taxon>Ecdysozoa</taxon>
        <taxon>Arthropoda</taxon>
        <taxon>Hexapoda</taxon>
        <taxon>Insecta</taxon>
        <taxon>Pterygota</taxon>
        <taxon>Neoptera</taxon>
        <taxon>Endopterygota</taxon>
        <taxon>Coleoptera</taxon>
        <taxon>Polyphaga</taxon>
        <taxon>Cucujiformia</taxon>
        <taxon>Tenebrionidae</taxon>
        <taxon>Tenebrionidae incertae sedis</taxon>
        <taxon>Tribolium</taxon>
    </lineage>
</organism>
<evidence type="ECO:0000313" key="2">
    <source>
        <dbReference type="Proteomes" id="UP000007266"/>
    </source>
</evidence>
<keyword evidence="2" id="KW-1185">Reference proteome</keyword>
<dbReference type="AlphaFoldDB" id="A0A139WP33"/>
<accession>A0A139WP33</accession>
<gene>
    <name evidence="1" type="primary">AUGUSTUS-3.0.2_31544</name>
    <name evidence="1" type="ORF">TcasGA2_TC031544</name>
</gene>
<evidence type="ECO:0000313" key="1">
    <source>
        <dbReference type="EMBL" id="KYB29759.1"/>
    </source>
</evidence>